<dbReference type="Proteomes" id="UP000887566">
    <property type="component" value="Unplaced"/>
</dbReference>
<dbReference type="InterPro" id="IPR001283">
    <property type="entry name" value="CRISP-related"/>
</dbReference>
<dbReference type="InterPro" id="IPR014044">
    <property type="entry name" value="CAP_dom"/>
</dbReference>
<evidence type="ECO:0000313" key="7">
    <source>
        <dbReference type="WBParaSite" id="PSAMB.scaffold233size63195.g3578.t1"/>
    </source>
</evidence>
<accession>A0A914VQ17</accession>
<organism evidence="6 7">
    <name type="scientific">Plectus sambesii</name>
    <dbReference type="NCBI Taxonomy" id="2011161"/>
    <lineage>
        <taxon>Eukaryota</taxon>
        <taxon>Metazoa</taxon>
        <taxon>Ecdysozoa</taxon>
        <taxon>Nematoda</taxon>
        <taxon>Chromadorea</taxon>
        <taxon>Plectida</taxon>
        <taxon>Plectina</taxon>
        <taxon>Plectoidea</taxon>
        <taxon>Plectidae</taxon>
        <taxon>Plectus</taxon>
    </lineage>
</organism>
<feature type="signal peptide" evidence="3">
    <location>
        <begin position="1"/>
        <end position="18"/>
    </location>
</feature>
<dbReference type="PRINTS" id="PR00837">
    <property type="entry name" value="V5TPXLIKE"/>
</dbReference>
<dbReference type="AlphaFoldDB" id="A0A914VQ17"/>
<sequence length="320" mass="33968">MNFRVFVALAAFLSVAFGDDCSQTGVCTSAETCCQLSSTQVGCCPLQNAVCCSDHQTCCPNGYQCDGSGGCTQGGGPQTTPGTGGSTSCPQSSSAVKDGDRQAMVDSHNAYRSKLTKGHQPDRKGYMNPTGRNMYKLVWDCQLEKEAQAWSDACVYAHSSSSQRHGAGENLFAQYGSPMDAHYNFVTAADDWWGEATTAWTARANNVFTSSDLNAGHFTQMAWGKTYKVGCGMSACKGIFGSNVAAYVVCRYVDAGNYINEPVYQPGTPCSNSAACSTGIASKCEASSGLCIIGGSKQIPNILNVIPQEKVRYIKSSSFH</sequence>
<evidence type="ECO:0000313" key="6">
    <source>
        <dbReference type="Proteomes" id="UP000887566"/>
    </source>
</evidence>
<keyword evidence="6" id="KW-1185">Reference proteome</keyword>
<name>A0A914VQ17_9BILA</name>
<dbReference type="SUPFAM" id="SSF55797">
    <property type="entry name" value="PR-1-like"/>
    <property type="match status" value="1"/>
</dbReference>
<dbReference type="InterPro" id="IPR035940">
    <property type="entry name" value="CAP_sf"/>
</dbReference>
<keyword evidence="3" id="KW-0732">Signal</keyword>
<keyword evidence="1" id="KW-1015">Disulfide bond</keyword>
<dbReference type="WBParaSite" id="PSAMB.scaffold233size63195.g3578.t1">
    <property type="protein sequence ID" value="PSAMB.scaffold233size63195.g3578.t1"/>
    <property type="gene ID" value="PSAMB.scaffold233size63195.g3578"/>
</dbReference>
<dbReference type="PANTHER" id="PTHR10334">
    <property type="entry name" value="CYSTEINE-RICH SECRETORY PROTEIN-RELATED"/>
    <property type="match status" value="1"/>
</dbReference>
<dbReference type="InterPro" id="IPR002413">
    <property type="entry name" value="V5_allergen-like"/>
</dbReference>
<dbReference type="GO" id="GO:0005576">
    <property type="term" value="C:extracellular region"/>
    <property type="evidence" value="ECO:0007669"/>
    <property type="project" value="InterPro"/>
</dbReference>
<dbReference type="SMART" id="SM00277">
    <property type="entry name" value="GRAN"/>
    <property type="match status" value="1"/>
</dbReference>
<dbReference type="InterPro" id="IPR000118">
    <property type="entry name" value="Granulin"/>
</dbReference>
<dbReference type="InterPro" id="IPR037277">
    <property type="entry name" value="Granulin_sf"/>
</dbReference>
<dbReference type="Pfam" id="PF00396">
    <property type="entry name" value="Granulin"/>
    <property type="match status" value="1"/>
</dbReference>
<evidence type="ECO:0000259" key="5">
    <source>
        <dbReference type="SMART" id="SM00277"/>
    </source>
</evidence>
<feature type="region of interest" description="Disordered" evidence="2">
    <location>
        <begin position="81"/>
        <end position="103"/>
    </location>
</feature>
<proteinExistence type="predicted"/>
<dbReference type="PROSITE" id="PS01009">
    <property type="entry name" value="CRISP_1"/>
    <property type="match status" value="1"/>
</dbReference>
<dbReference type="CDD" id="cd05380">
    <property type="entry name" value="CAP_euk"/>
    <property type="match status" value="1"/>
</dbReference>
<evidence type="ECO:0000256" key="2">
    <source>
        <dbReference type="SAM" id="MobiDB-lite"/>
    </source>
</evidence>
<dbReference type="SMART" id="SM00198">
    <property type="entry name" value="SCP"/>
    <property type="match status" value="1"/>
</dbReference>
<evidence type="ECO:0000259" key="4">
    <source>
        <dbReference type="SMART" id="SM00198"/>
    </source>
</evidence>
<reference evidence="7" key="1">
    <citation type="submission" date="2022-11" db="UniProtKB">
        <authorList>
            <consortium name="WormBaseParasite"/>
        </authorList>
    </citation>
    <scope>IDENTIFICATION</scope>
</reference>
<dbReference type="Gene3D" id="3.40.33.10">
    <property type="entry name" value="CAP"/>
    <property type="match status" value="1"/>
</dbReference>
<evidence type="ECO:0000256" key="3">
    <source>
        <dbReference type="SAM" id="SignalP"/>
    </source>
</evidence>
<evidence type="ECO:0000256" key="1">
    <source>
        <dbReference type="ARBA" id="ARBA00023157"/>
    </source>
</evidence>
<protein>
    <submittedName>
        <fullName evidence="7">Uncharacterized protein</fullName>
    </submittedName>
</protein>
<dbReference type="Gene3D" id="2.10.25.160">
    <property type="entry name" value="Granulin"/>
    <property type="match status" value="1"/>
</dbReference>
<feature type="chain" id="PRO_5037861786" evidence="3">
    <location>
        <begin position="19"/>
        <end position="320"/>
    </location>
</feature>
<feature type="domain" description="Granulins" evidence="5">
    <location>
        <begin position="21"/>
        <end position="71"/>
    </location>
</feature>
<dbReference type="Pfam" id="PF00188">
    <property type="entry name" value="CAP"/>
    <property type="match status" value="1"/>
</dbReference>
<feature type="domain" description="SCP" evidence="4">
    <location>
        <begin position="99"/>
        <end position="260"/>
    </location>
</feature>
<dbReference type="PRINTS" id="PR00838">
    <property type="entry name" value="V5ALLERGEN"/>
</dbReference>
<dbReference type="InterPro" id="IPR018244">
    <property type="entry name" value="Allrgn_V5/Tpx1_CS"/>
</dbReference>